<dbReference type="GO" id="GO:0000271">
    <property type="term" value="P:polysaccharide biosynthetic process"/>
    <property type="evidence" value="ECO:0007669"/>
    <property type="project" value="TreeGrafter"/>
</dbReference>
<dbReference type="GO" id="GO:0019180">
    <property type="term" value="F:dTDP-4-amino-4,6-dideoxygalactose transaminase activity"/>
    <property type="evidence" value="ECO:0007669"/>
    <property type="project" value="UniProtKB-EC"/>
</dbReference>
<dbReference type="AlphaFoldDB" id="A0A369KQA2"/>
<dbReference type="GO" id="GO:0030170">
    <property type="term" value="F:pyridoxal phosphate binding"/>
    <property type="evidence" value="ECO:0007669"/>
    <property type="project" value="TreeGrafter"/>
</dbReference>
<organism evidence="5 6">
    <name type="scientific">Spirobacillus cienkowskii</name>
    <dbReference type="NCBI Taxonomy" id="495820"/>
    <lineage>
        <taxon>Bacteria</taxon>
        <taxon>Pseudomonadati</taxon>
        <taxon>Bdellovibrionota</taxon>
        <taxon>Oligoflexia</taxon>
        <taxon>Silvanigrellales</taxon>
        <taxon>Spirobacillus</taxon>
    </lineage>
</organism>
<reference evidence="5" key="1">
    <citation type="submission" date="2018-04" db="EMBL/GenBank/DDBJ databases">
        <title>Draft genome sequence of the Candidatus Spirobacillus cienkowskii, a pathogen of freshwater Daphnia species, reconstructed from hemolymph metagenomic reads.</title>
        <authorList>
            <person name="Bresciani L."/>
            <person name="Lemos L.N."/>
            <person name="Wale N."/>
            <person name="Lin J.Y."/>
            <person name="Fernandes G.R."/>
            <person name="Duffy M.A."/>
            <person name="Rodrigues J.M."/>
        </authorList>
    </citation>
    <scope>NUCLEOTIDE SEQUENCE [LARGE SCALE GENOMIC DNA]</scope>
    <source>
        <strain evidence="5">Binning01</strain>
    </source>
</reference>
<keyword evidence="6" id="KW-1185">Reference proteome</keyword>
<keyword evidence="5" id="KW-0032">Aminotransferase</keyword>
<evidence type="ECO:0000256" key="3">
    <source>
        <dbReference type="PIRSR" id="PIRSR000390-2"/>
    </source>
</evidence>
<dbReference type="NCBIfam" id="NF008687">
    <property type="entry name" value="PRK11706.1"/>
    <property type="match status" value="1"/>
</dbReference>
<protein>
    <submittedName>
        <fullName evidence="5">dTDP-4-amino-4,6-dideoxygalactose transaminase</fullName>
        <ecNumber evidence="5">2.6.1.59</ecNumber>
    </submittedName>
</protein>
<dbReference type="EMBL" id="QOVW01000069">
    <property type="protein sequence ID" value="RDB36008.1"/>
    <property type="molecule type" value="Genomic_DNA"/>
</dbReference>
<dbReference type="PANTHER" id="PTHR30244:SF34">
    <property type="entry name" value="DTDP-4-AMINO-4,6-DIDEOXYGALACTOSE TRANSAMINASE"/>
    <property type="match status" value="1"/>
</dbReference>
<dbReference type="InterPro" id="IPR015421">
    <property type="entry name" value="PyrdxlP-dep_Trfase_major"/>
</dbReference>
<feature type="modified residue" description="N6-(pyridoxal phosphate)lysine" evidence="3">
    <location>
        <position position="182"/>
    </location>
</feature>
<name>A0A369KQA2_9BACT</name>
<dbReference type="Pfam" id="PF01041">
    <property type="entry name" value="DegT_DnrJ_EryC1"/>
    <property type="match status" value="1"/>
</dbReference>
<dbReference type="PANTHER" id="PTHR30244">
    <property type="entry name" value="TRANSAMINASE"/>
    <property type="match status" value="1"/>
</dbReference>
<proteinExistence type="inferred from homology"/>
<dbReference type="Gene3D" id="3.90.1150.10">
    <property type="entry name" value="Aspartate Aminotransferase, domain 1"/>
    <property type="match status" value="1"/>
</dbReference>
<keyword evidence="3 4" id="KW-0663">Pyridoxal phosphate</keyword>
<gene>
    <name evidence="5" type="ORF">DCC88_07310</name>
</gene>
<comment type="caution">
    <text evidence="5">The sequence shown here is derived from an EMBL/GenBank/DDBJ whole genome shotgun (WGS) entry which is preliminary data.</text>
</comment>
<dbReference type="EC" id="2.6.1.59" evidence="5"/>
<feature type="active site" description="Proton acceptor" evidence="2">
    <location>
        <position position="182"/>
    </location>
</feature>
<comment type="similarity">
    <text evidence="1 4">Belongs to the DegT/DnrJ/EryC1 family.</text>
</comment>
<evidence type="ECO:0000256" key="2">
    <source>
        <dbReference type="PIRSR" id="PIRSR000390-1"/>
    </source>
</evidence>
<evidence type="ECO:0000313" key="5">
    <source>
        <dbReference type="EMBL" id="RDB36008.1"/>
    </source>
</evidence>
<keyword evidence="5" id="KW-0808">Transferase</keyword>
<dbReference type="InterPro" id="IPR015422">
    <property type="entry name" value="PyrdxlP-dep_Trfase_small"/>
</dbReference>
<evidence type="ECO:0000313" key="6">
    <source>
        <dbReference type="Proteomes" id="UP000253934"/>
    </source>
</evidence>
<dbReference type="SUPFAM" id="SSF53383">
    <property type="entry name" value="PLP-dependent transferases"/>
    <property type="match status" value="1"/>
</dbReference>
<evidence type="ECO:0000256" key="4">
    <source>
        <dbReference type="RuleBase" id="RU004508"/>
    </source>
</evidence>
<dbReference type="PIRSF" id="PIRSF000390">
    <property type="entry name" value="PLP_StrS"/>
    <property type="match status" value="1"/>
</dbReference>
<dbReference type="Gene3D" id="3.40.640.10">
    <property type="entry name" value="Type I PLP-dependent aspartate aminotransferase-like (Major domain)"/>
    <property type="match status" value="1"/>
</dbReference>
<dbReference type="InterPro" id="IPR000653">
    <property type="entry name" value="DegT/StrS_aminotransferase"/>
</dbReference>
<sequence>MNIPLCKAHIPSQAFENIYKVLSSGKLSGDGSFCHIAEEKLKKIFNIKNALLTSSCTHALETAMLLLEADYQDEVILPSYTFASTANSVIVAGLKPVFCDINPTTMNMDPSDVVKKITPRTKAIIPVHYAGVACDMESLLKIGNTYKLKIVEDAAHSIGATWQNVALGTIGDMGTLSFHDTKNIVCGEGGALLTNNEELAEKALIIREKGTNRTQFLREQIDKYTWVLRGSSYVLAEPLAAILAAELDLLEELNFKRQHIYNYYISNLNTLEKQEKFTLPHIPKNCTSNYHLFHIILNNEQNRNALMEHLRSKGIGATFHYIPLHTAPLGQTFGYKVGDLPITEDFSKRLLRLPLYPDLDEQSLQYIVEEIHNWCDKNL</sequence>
<dbReference type="CDD" id="cd00616">
    <property type="entry name" value="AHBA_syn"/>
    <property type="match status" value="1"/>
</dbReference>
<dbReference type="Proteomes" id="UP000253934">
    <property type="component" value="Unassembled WGS sequence"/>
</dbReference>
<evidence type="ECO:0000256" key="1">
    <source>
        <dbReference type="ARBA" id="ARBA00037999"/>
    </source>
</evidence>
<dbReference type="InterPro" id="IPR015424">
    <property type="entry name" value="PyrdxlP-dep_Trfase"/>
</dbReference>
<accession>A0A369KQA2</accession>